<evidence type="ECO:0000256" key="9">
    <source>
        <dbReference type="ARBA" id="ARBA00070675"/>
    </source>
</evidence>
<sequence>MNTQKKEVYNFQSEVKQLLHLMIHSLYSNKEIFLRELISNASDAIDKLRFQSISNPELYENNSDVKIQISINKSQRTLIISDNGIGMTRQDVIENLGTIAKSGTKSFIKSLEKKEKNVKNELIGEFGVGFYSSFIVSKKVSVRTRFAGNKSDLGVLWESSGEGKYNVTDVKKKTRGTEITLFLKEEEEEFLELWRIQNIVSKYSDHITVPVQIQKYDEKNKIYFWEQINKAKALWTKNKSSISEKEYQEFYKHLTNDQNNPLFWSHNHVEGTNEYISLLFIPEKAAWDIWNRDNKSGLKLYVKRVYIMDNSQEFLPNYLRFIRGLIDSNNLPLNVSREILQDNSITQNLKKALIKRSLKMLQTLSKKDDKKYQKFWNQFGLVLKEGPAEDSKNLNLIADLLRFTSVQNKSSEQTISLEKYMSNMHEKQEKIYYITADSYTSAKNSPHLELFNKKNIDVLLLSDRIDEWMMNYLTEFKGKKFQSISKEDLSLNKLIKENKTQKEKSIEIIEFLKKVKKTLGDKVKSVRLTYRLTETPCIVLSDSNEMSTQMAKLFSAAGQTVPELKYIFEINPEHELIKKICKIKEDEKFDEWIKLLLDQALFAEKGNLENPHEFIARMNKLILEQ</sequence>
<feature type="binding site" evidence="11">
    <location>
        <position position="40"/>
    </location>
    <ligand>
        <name>ATP</name>
        <dbReference type="ChEBI" id="CHEBI:30616"/>
    </ligand>
</feature>
<name>A0A3G2I680_BUCRM</name>
<comment type="subunit">
    <text evidence="10">Homodimer.</text>
</comment>
<evidence type="ECO:0000256" key="2">
    <source>
        <dbReference type="ARBA" id="ARBA00008239"/>
    </source>
</evidence>
<keyword evidence="3 10" id="KW-0963">Cytoplasm</keyword>
<feature type="binding site" evidence="11">
    <location>
        <position position="95"/>
    </location>
    <ligand>
        <name>ATP</name>
        <dbReference type="ChEBI" id="CHEBI:30616"/>
    </ligand>
</feature>
<evidence type="ECO:0000256" key="4">
    <source>
        <dbReference type="ARBA" id="ARBA00022741"/>
    </source>
</evidence>
<dbReference type="GO" id="GO:0016887">
    <property type="term" value="F:ATP hydrolysis activity"/>
    <property type="evidence" value="ECO:0007669"/>
    <property type="project" value="InterPro"/>
</dbReference>
<dbReference type="PIRSF" id="PIRSF002583">
    <property type="entry name" value="Hsp90"/>
    <property type="match status" value="1"/>
</dbReference>
<feature type="binding site" evidence="11">
    <location>
        <position position="87"/>
    </location>
    <ligand>
        <name>ATP</name>
        <dbReference type="ChEBI" id="CHEBI:30616"/>
    </ligand>
</feature>
<dbReference type="InterPro" id="IPR036890">
    <property type="entry name" value="HATPase_C_sf"/>
</dbReference>
<dbReference type="GO" id="GO:0051082">
    <property type="term" value="F:unfolded protein binding"/>
    <property type="evidence" value="ECO:0007669"/>
    <property type="project" value="UniProtKB-UniRule"/>
</dbReference>
<dbReference type="InterPro" id="IPR037196">
    <property type="entry name" value="HSP90_C"/>
</dbReference>
<evidence type="ECO:0000313" key="13">
    <source>
        <dbReference type="EMBL" id="AYN24603.1"/>
    </source>
</evidence>
<dbReference type="PANTHER" id="PTHR11528">
    <property type="entry name" value="HEAT SHOCK PROTEIN 90 FAMILY MEMBER"/>
    <property type="match status" value="1"/>
</dbReference>
<evidence type="ECO:0000256" key="8">
    <source>
        <dbReference type="ARBA" id="ARBA00058590"/>
    </source>
</evidence>
<dbReference type="OrthoDB" id="9802640at2"/>
<comment type="caution">
    <text evidence="10">Lacks conserved residue(s) required for the propagation of feature annotation.</text>
</comment>
<comment type="subcellular location">
    <subcellularLocation>
        <location evidence="1 10">Cytoplasm</location>
    </subcellularLocation>
</comment>
<evidence type="ECO:0000256" key="1">
    <source>
        <dbReference type="ARBA" id="ARBA00004496"/>
    </source>
</evidence>
<evidence type="ECO:0000256" key="5">
    <source>
        <dbReference type="ARBA" id="ARBA00022840"/>
    </source>
</evidence>
<evidence type="ECO:0000256" key="6">
    <source>
        <dbReference type="ARBA" id="ARBA00023016"/>
    </source>
</evidence>
<evidence type="ECO:0000256" key="11">
    <source>
        <dbReference type="PIRSR" id="PIRSR002583-1"/>
    </source>
</evidence>
<dbReference type="InterPro" id="IPR019805">
    <property type="entry name" value="Heat_shock_protein_90_CS"/>
</dbReference>
<dbReference type="Gene3D" id="3.30.565.10">
    <property type="entry name" value="Histidine kinase-like ATPase, C-terminal domain"/>
    <property type="match status" value="1"/>
</dbReference>
<feature type="binding site" evidence="11">
    <location>
        <position position="82"/>
    </location>
    <ligand>
        <name>ATP</name>
        <dbReference type="ChEBI" id="CHEBI:30616"/>
    </ligand>
</feature>
<dbReference type="FunFam" id="3.30.565.10:FF:000009">
    <property type="entry name" value="Molecular chaperone HtpG"/>
    <property type="match status" value="1"/>
</dbReference>
<evidence type="ECO:0000256" key="7">
    <source>
        <dbReference type="ARBA" id="ARBA00023186"/>
    </source>
</evidence>
<feature type="binding site" evidence="11">
    <location>
        <position position="177"/>
    </location>
    <ligand>
        <name>ATP</name>
        <dbReference type="ChEBI" id="CHEBI:30616"/>
    </ligand>
</feature>
<dbReference type="InterPro" id="IPR020575">
    <property type="entry name" value="Hsp90_N"/>
</dbReference>
<dbReference type="NCBIfam" id="NF003555">
    <property type="entry name" value="PRK05218.1"/>
    <property type="match status" value="1"/>
</dbReference>
<feature type="domain" description="Histidine kinase/HSP90-like ATPase" evidence="12">
    <location>
        <begin position="29"/>
        <end position="187"/>
    </location>
</feature>
<dbReference type="InterPro" id="IPR003594">
    <property type="entry name" value="HATPase_dom"/>
</dbReference>
<organism evidence="13 14">
    <name type="scientific">Buchnera aphidicola subsp. Rhopalosiphum maidis</name>
    <dbReference type="NCBI Taxonomy" id="118109"/>
    <lineage>
        <taxon>Bacteria</taxon>
        <taxon>Pseudomonadati</taxon>
        <taxon>Pseudomonadota</taxon>
        <taxon>Gammaproteobacteria</taxon>
        <taxon>Enterobacterales</taxon>
        <taxon>Erwiniaceae</taxon>
        <taxon>Buchnera</taxon>
    </lineage>
</organism>
<feature type="binding site" evidence="11">
    <location>
        <position position="337"/>
    </location>
    <ligand>
        <name>ATP</name>
        <dbReference type="ChEBI" id="CHEBI:30616"/>
    </ligand>
</feature>
<dbReference type="PRINTS" id="PR00775">
    <property type="entry name" value="HEATSHOCK90"/>
</dbReference>
<evidence type="ECO:0000259" key="12">
    <source>
        <dbReference type="SMART" id="SM00387"/>
    </source>
</evidence>
<accession>A0A3G2I680</accession>
<dbReference type="SUPFAM" id="SSF54211">
    <property type="entry name" value="Ribosomal protein S5 domain 2-like"/>
    <property type="match status" value="1"/>
</dbReference>
<dbReference type="GO" id="GO:0005737">
    <property type="term" value="C:cytoplasm"/>
    <property type="evidence" value="ECO:0007669"/>
    <property type="project" value="UniProtKB-SubCell"/>
</dbReference>
<keyword evidence="7 10" id="KW-0143">Chaperone</keyword>
<dbReference type="SUPFAM" id="SSF55874">
    <property type="entry name" value="ATPase domain of HSP90 chaperone/DNA topoisomerase II/histidine kinase"/>
    <property type="match status" value="1"/>
</dbReference>
<dbReference type="HAMAP" id="MF_00505">
    <property type="entry name" value="HSP90"/>
    <property type="match status" value="1"/>
</dbReference>
<dbReference type="InterPro" id="IPR020568">
    <property type="entry name" value="Ribosomal_Su5_D2-typ_SF"/>
</dbReference>
<protein>
    <recommendedName>
        <fullName evidence="9 10">Chaperone protein HtpG</fullName>
    </recommendedName>
    <alternativeName>
        <fullName evidence="10">Heat shock protein HtpG</fullName>
    </alternativeName>
    <alternativeName>
        <fullName evidence="10">High temperature protein G</fullName>
    </alternativeName>
</protein>
<keyword evidence="4 10" id="KW-0547">Nucleotide-binding</keyword>
<dbReference type="EMBL" id="CP032759">
    <property type="protein sequence ID" value="AYN24603.1"/>
    <property type="molecule type" value="Genomic_DNA"/>
</dbReference>
<dbReference type="Gene3D" id="3.40.50.11260">
    <property type="match status" value="1"/>
</dbReference>
<dbReference type="AlphaFoldDB" id="A0A3G2I680"/>
<feature type="binding site" evidence="11">
    <location>
        <begin position="102"/>
        <end position="103"/>
    </location>
    <ligand>
        <name>ATP</name>
        <dbReference type="ChEBI" id="CHEBI:30616"/>
    </ligand>
</feature>
<dbReference type="Gene3D" id="1.20.120.790">
    <property type="entry name" value="Heat shock protein 90, C-terminal domain"/>
    <property type="match status" value="1"/>
</dbReference>
<dbReference type="CDD" id="cd16927">
    <property type="entry name" value="HATPase_Hsp90-like"/>
    <property type="match status" value="1"/>
</dbReference>
<evidence type="ECO:0000256" key="3">
    <source>
        <dbReference type="ARBA" id="ARBA00022490"/>
    </source>
</evidence>
<evidence type="ECO:0000313" key="14">
    <source>
        <dbReference type="Proteomes" id="UP000271533"/>
    </source>
</evidence>
<gene>
    <name evidence="10 13" type="primary">htpG</name>
    <name evidence="13" type="ORF">D8S97_01310</name>
</gene>
<evidence type="ECO:0000256" key="10">
    <source>
        <dbReference type="HAMAP-Rule" id="MF_00505"/>
    </source>
</evidence>
<feature type="region of interest" description="A; substrate-binding" evidence="10">
    <location>
        <begin position="1"/>
        <end position="337"/>
    </location>
</feature>
<comment type="function">
    <text evidence="8 10">Molecular chaperone. Has ATPase activity.</text>
</comment>
<dbReference type="SMART" id="SM00387">
    <property type="entry name" value="HATPase_c"/>
    <property type="match status" value="1"/>
</dbReference>
<dbReference type="GO" id="GO:0140662">
    <property type="term" value="F:ATP-dependent protein folding chaperone"/>
    <property type="evidence" value="ECO:0007669"/>
    <property type="project" value="InterPro"/>
</dbReference>
<reference evidence="13 14" key="1">
    <citation type="submission" date="2018-10" db="EMBL/GenBank/DDBJ databases">
        <title>Genome sequence of the corn leaf aphid (Rhopalosiphum maidis Fitch).</title>
        <authorList>
            <person name="Chen W."/>
            <person name="Shakir S."/>
            <person name="Bigham M."/>
            <person name="Fei Z."/>
            <person name="Jander G."/>
        </authorList>
    </citation>
    <scope>NUCLEOTIDE SEQUENCE [LARGE SCALE GENOMIC DNA]</scope>
    <source>
        <strain evidence="13 14">BTI</strain>
    </source>
</reference>
<dbReference type="Pfam" id="PF00183">
    <property type="entry name" value="HSP90"/>
    <property type="match status" value="1"/>
</dbReference>
<dbReference type="Pfam" id="PF13589">
    <property type="entry name" value="HATPase_c_3"/>
    <property type="match status" value="1"/>
</dbReference>
<dbReference type="SUPFAM" id="SSF110942">
    <property type="entry name" value="HSP90 C-terminal domain"/>
    <property type="match status" value="1"/>
</dbReference>
<dbReference type="FunFam" id="3.30.230.80:FF:000002">
    <property type="entry name" value="Molecular chaperone HtpG"/>
    <property type="match status" value="1"/>
</dbReference>
<feature type="region of interest" description="C" evidence="10">
    <location>
        <begin position="553"/>
        <end position="625"/>
    </location>
</feature>
<dbReference type="Proteomes" id="UP000271533">
    <property type="component" value="Chromosome"/>
</dbReference>
<keyword evidence="5 10" id="KW-0067">ATP-binding</keyword>
<feature type="binding site" evidence="11">
    <location>
        <position position="36"/>
    </location>
    <ligand>
        <name>ATP</name>
        <dbReference type="ChEBI" id="CHEBI:30616"/>
    </ligand>
</feature>
<dbReference type="GO" id="GO:0005524">
    <property type="term" value="F:ATP binding"/>
    <property type="evidence" value="ECO:0007669"/>
    <property type="project" value="UniProtKB-UniRule"/>
</dbReference>
<dbReference type="Gene3D" id="3.30.230.80">
    <property type="match status" value="1"/>
</dbReference>
<comment type="similarity">
    <text evidence="2 10">Belongs to the heat shock protein 90 family.</text>
</comment>
<keyword evidence="6 10" id="KW-0346">Stress response</keyword>
<proteinExistence type="inferred from homology"/>
<dbReference type="InterPro" id="IPR001404">
    <property type="entry name" value="Hsp90_fam"/>
</dbReference>
<dbReference type="RefSeq" id="WP_158361107.1">
    <property type="nucleotide sequence ID" value="NZ_CP032759.1"/>
</dbReference>
<dbReference type="PROSITE" id="PS00298">
    <property type="entry name" value="HSP90"/>
    <property type="match status" value="1"/>
</dbReference>
<feature type="binding site" evidence="11">
    <location>
        <position position="101"/>
    </location>
    <ligand>
        <name>ATP</name>
        <dbReference type="ChEBI" id="CHEBI:30616"/>
    </ligand>
</feature>